<dbReference type="GO" id="GO:0007166">
    <property type="term" value="P:cell surface receptor signaling pathway"/>
    <property type="evidence" value="ECO:0007669"/>
    <property type="project" value="InterPro"/>
</dbReference>
<proteinExistence type="predicted"/>
<gene>
    <name evidence="4" type="ORF">Sradi_6331400</name>
</gene>
<keyword evidence="4" id="KW-0808">Transferase</keyword>
<dbReference type="PANTHER" id="PTHR27005:SF353">
    <property type="entry name" value="WALL-ASSOCIATED RECEPTOR KINASE-LIKE 22"/>
    <property type="match status" value="1"/>
</dbReference>
<dbReference type="Gene3D" id="1.10.510.10">
    <property type="entry name" value="Transferase(Phosphotransferase) domain 1"/>
    <property type="match status" value="1"/>
</dbReference>
<name>A0AAW2K1W4_SESRA</name>
<reference evidence="4" key="2">
    <citation type="journal article" date="2024" name="Plant">
        <title>Genomic evolution and insights into agronomic trait innovations of Sesamum species.</title>
        <authorList>
            <person name="Miao H."/>
            <person name="Wang L."/>
            <person name="Qu L."/>
            <person name="Liu H."/>
            <person name="Sun Y."/>
            <person name="Le M."/>
            <person name="Wang Q."/>
            <person name="Wei S."/>
            <person name="Zheng Y."/>
            <person name="Lin W."/>
            <person name="Duan Y."/>
            <person name="Cao H."/>
            <person name="Xiong S."/>
            <person name="Wang X."/>
            <person name="Wei L."/>
            <person name="Li C."/>
            <person name="Ma Q."/>
            <person name="Ju M."/>
            <person name="Zhao R."/>
            <person name="Li G."/>
            <person name="Mu C."/>
            <person name="Tian Q."/>
            <person name="Mei H."/>
            <person name="Zhang T."/>
            <person name="Gao T."/>
            <person name="Zhang H."/>
        </authorList>
    </citation>
    <scope>NUCLEOTIDE SEQUENCE</scope>
    <source>
        <strain evidence="4">G02</strain>
    </source>
</reference>
<keyword evidence="4" id="KW-0418">Kinase</keyword>
<dbReference type="GO" id="GO:0004674">
    <property type="term" value="F:protein serine/threonine kinase activity"/>
    <property type="evidence" value="ECO:0007669"/>
    <property type="project" value="TreeGrafter"/>
</dbReference>
<evidence type="ECO:0000256" key="2">
    <source>
        <dbReference type="ARBA" id="ARBA00022840"/>
    </source>
</evidence>
<dbReference type="EMBL" id="JACGWJ010000030">
    <property type="protein sequence ID" value="KAL0300546.1"/>
    <property type="molecule type" value="Genomic_DNA"/>
</dbReference>
<dbReference type="Gene3D" id="2.10.25.10">
    <property type="entry name" value="Laminin"/>
    <property type="match status" value="1"/>
</dbReference>
<evidence type="ECO:0000313" key="4">
    <source>
        <dbReference type="EMBL" id="KAL0300546.1"/>
    </source>
</evidence>
<dbReference type="Pfam" id="PF00069">
    <property type="entry name" value="Pkinase"/>
    <property type="match status" value="1"/>
</dbReference>
<dbReference type="PROSITE" id="PS50011">
    <property type="entry name" value="PROTEIN_KINASE_DOM"/>
    <property type="match status" value="1"/>
</dbReference>
<evidence type="ECO:0000259" key="3">
    <source>
        <dbReference type="PROSITE" id="PS50011"/>
    </source>
</evidence>
<dbReference type="PANTHER" id="PTHR27005">
    <property type="entry name" value="WALL-ASSOCIATED RECEPTOR KINASE-LIKE 21"/>
    <property type="match status" value="1"/>
</dbReference>
<dbReference type="InterPro" id="IPR011009">
    <property type="entry name" value="Kinase-like_dom_sf"/>
</dbReference>
<keyword evidence="4" id="KW-0675">Receptor</keyword>
<feature type="domain" description="Protein kinase" evidence="3">
    <location>
        <begin position="1"/>
        <end position="195"/>
    </location>
</feature>
<dbReference type="GO" id="GO:0005524">
    <property type="term" value="F:ATP binding"/>
    <property type="evidence" value="ECO:0007669"/>
    <property type="project" value="UniProtKB-KW"/>
</dbReference>
<dbReference type="CDD" id="cd00054">
    <property type="entry name" value="EGF_CA"/>
    <property type="match status" value="1"/>
</dbReference>
<evidence type="ECO:0000256" key="1">
    <source>
        <dbReference type="ARBA" id="ARBA00022741"/>
    </source>
</evidence>
<keyword evidence="1" id="KW-0547">Nucleotide-binding</keyword>
<dbReference type="AlphaFoldDB" id="A0AAW2K1W4"/>
<comment type="caution">
    <text evidence="4">The sequence shown here is derived from an EMBL/GenBank/DDBJ whole genome shotgun (WGS) entry which is preliminary data.</text>
</comment>
<protein>
    <submittedName>
        <fullName evidence="4">Wall-associated receptor kinase-like 2</fullName>
    </submittedName>
</protein>
<dbReference type="InterPro" id="IPR045274">
    <property type="entry name" value="WAK-like"/>
</dbReference>
<accession>A0AAW2K1W4</accession>
<dbReference type="GO" id="GO:0005886">
    <property type="term" value="C:plasma membrane"/>
    <property type="evidence" value="ECO:0007669"/>
    <property type="project" value="TreeGrafter"/>
</dbReference>
<keyword evidence="2" id="KW-0067">ATP-binding</keyword>
<organism evidence="4">
    <name type="scientific">Sesamum radiatum</name>
    <name type="common">Black benniseed</name>
    <dbReference type="NCBI Taxonomy" id="300843"/>
    <lineage>
        <taxon>Eukaryota</taxon>
        <taxon>Viridiplantae</taxon>
        <taxon>Streptophyta</taxon>
        <taxon>Embryophyta</taxon>
        <taxon>Tracheophyta</taxon>
        <taxon>Spermatophyta</taxon>
        <taxon>Magnoliopsida</taxon>
        <taxon>eudicotyledons</taxon>
        <taxon>Gunneridae</taxon>
        <taxon>Pentapetalae</taxon>
        <taxon>asterids</taxon>
        <taxon>lamiids</taxon>
        <taxon>Lamiales</taxon>
        <taxon>Pedaliaceae</taxon>
        <taxon>Sesamum</taxon>
    </lineage>
</organism>
<reference evidence="4" key="1">
    <citation type="submission" date="2020-06" db="EMBL/GenBank/DDBJ databases">
        <authorList>
            <person name="Li T."/>
            <person name="Hu X."/>
            <person name="Zhang T."/>
            <person name="Song X."/>
            <person name="Zhang H."/>
            <person name="Dai N."/>
            <person name="Sheng W."/>
            <person name="Hou X."/>
            <person name="Wei L."/>
        </authorList>
    </citation>
    <scope>NUCLEOTIDE SEQUENCE</scope>
    <source>
        <strain evidence="4">G02</strain>
        <tissue evidence="4">Leaf</tissue>
    </source>
</reference>
<dbReference type="SUPFAM" id="SSF56112">
    <property type="entry name" value="Protein kinase-like (PK-like)"/>
    <property type="match status" value="1"/>
</dbReference>
<sequence>MFNLRDTDANASKATEVTLMIPKDAKILMSVPTPKINNCPENAHCVNTEGSYFCLPDHRRMLALLIPLVAVKKANIIDDGAQVGQFINEAVISDFGLSRSVSIDKTHLTTLVGGTFGYLDPGYFRSGKLNDKSDVYAFGVVLAEILTGEQAVSSKDDQGLALRFRSAVKDDCWFEILDKVVVYEGGRRKFMQLPS</sequence>
<dbReference type="InterPro" id="IPR000719">
    <property type="entry name" value="Prot_kinase_dom"/>
</dbReference>